<gene>
    <name evidence="5" type="primary">rplY</name>
    <name evidence="5" type="synonym">ctc</name>
    <name evidence="9" type="ORF">QBE54_11345</name>
</gene>
<comment type="subunit">
    <text evidence="5">Part of the 50S ribosomal subunit; part of the 5S rRNA/L5/L18/L25 subcomplex. Contacts the 5S rRNA. Binds to the 5S rRNA independently of L5 and L18.</text>
</comment>
<dbReference type="NCBIfam" id="NF004139">
    <property type="entry name" value="PRK05618.4-2"/>
    <property type="match status" value="1"/>
</dbReference>
<organism evidence="9 10">
    <name type="scientific">Thermatribacter velox</name>
    <dbReference type="NCBI Taxonomy" id="3039681"/>
    <lineage>
        <taxon>Bacteria</taxon>
        <taxon>Pseudomonadati</taxon>
        <taxon>Atribacterota</taxon>
        <taxon>Atribacteria</taxon>
        <taxon>Atribacterales</taxon>
        <taxon>Thermatribacteraceae</taxon>
        <taxon>Thermatribacter</taxon>
    </lineage>
</organism>
<keyword evidence="4 5" id="KW-0687">Ribonucleoprotein</keyword>
<dbReference type="NCBIfam" id="TIGR00731">
    <property type="entry name" value="bL25_bact_ctc"/>
    <property type="match status" value="1"/>
</dbReference>
<dbReference type="InterPro" id="IPR037121">
    <property type="entry name" value="Ribosomal_bL25_C"/>
</dbReference>
<evidence type="ECO:0000259" key="7">
    <source>
        <dbReference type="Pfam" id="PF01386"/>
    </source>
</evidence>
<comment type="function">
    <text evidence="5">This is one of the proteins that binds to the 5S RNA in the ribosome where it forms part of the central protuberance.</text>
</comment>
<reference evidence="9 10" key="1">
    <citation type="submission" date="2023-03" db="EMBL/GenBank/DDBJ databases">
        <title>Novel Species.</title>
        <authorList>
            <person name="Ma S."/>
        </authorList>
    </citation>
    <scope>NUCLEOTIDE SEQUENCE [LARGE SCALE GENOMIC DNA]</scope>
    <source>
        <strain evidence="9 10">B11</strain>
    </source>
</reference>
<sequence>MSQKETILINLEKRESTGKGVARKLRRAGWVPGTLYSRRSGQEGSLPVKVKETELRKALHVPGIMHHLVEFSINGEKQRGIIKDIQRNPLKDEIWHVDFYAVLGDQKISLSIPVVLKGEAKGVKEGGILEFATQELEVECLPDAIPEAIEVDISNLEIGDSIHVGDIQPPEGVTITESPDEVVVSVIPPEVSVEEEAAEAEEEEEAQPEVIKKGGEAEE</sequence>
<dbReference type="InterPro" id="IPR020057">
    <property type="entry name" value="Ribosomal_bL25_b-dom"/>
</dbReference>
<feature type="compositionally biased region" description="Basic and acidic residues" evidence="6">
    <location>
        <begin position="210"/>
        <end position="219"/>
    </location>
</feature>
<evidence type="ECO:0000256" key="2">
    <source>
        <dbReference type="ARBA" id="ARBA00022884"/>
    </source>
</evidence>
<dbReference type="PANTHER" id="PTHR33284:SF1">
    <property type="entry name" value="RIBOSOMAL PROTEIN L25_GLN-TRNA SYNTHETASE, ANTI-CODON-BINDING DOMAIN-CONTAINING PROTEIN"/>
    <property type="match status" value="1"/>
</dbReference>
<proteinExistence type="inferred from homology"/>
<dbReference type="InterPro" id="IPR011035">
    <property type="entry name" value="Ribosomal_bL25/Gln-tRNA_synth"/>
</dbReference>
<evidence type="ECO:0000313" key="10">
    <source>
        <dbReference type="Proteomes" id="UP001461341"/>
    </source>
</evidence>
<dbReference type="PANTHER" id="PTHR33284">
    <property type="entry name" value="RIBOSOMAL PROTEIN L25/GLN-TRNA SYNTHETASE, ANTI-CODON-BINDING DOMAIN-CONTAINING PROTEIN"/>
    <property type="match status" value="1"/>
</dbReference>
<keyword evidence="1 5" id="KW-0699">rRNA-binding</keyword>
<dbReference type="InterPro" id="IPR020930">
    <property type="entry name" value="Ribosomal_uL5_bac-type"/>
</dbReference>
<evidence type="ECO:0000256" key="4">
    <source>
        <dbReference type="ARBA" id="ARBA00023274"/>
    </source>
</evidence>
<dbReference type="CDD" id="cd00495">
    <property type="entry name" value="Ribosomal_L25_TL5_CTC"/>
    <property type="match status" value="1"/>
</dbReference>
<feature type="domain" description="Large ribosomal subunit protein bL25 L25" evidence="7">
    <location>
        <begin position="9"/>
        <end position="99"/>
    </location>
</feature>
<feature type="domain" description="Large ribosomal subunit protein bL25 beta" evidence="8">
    <location>
        <begin position="107"/>
        <end position="189"/>
    </location>
</feature>
<evidence type="ECO:0000256" key="6">
    <source>
        <dbReference type="SAM" id="MobiDB-lite"/>
    </source>
</evidence>
<keyword evidence="10" id="KW-1185">Reference proteome</keyword>
<comment type="similarity">
    <text evidence="5">Belongs to the bacterial ribosomal protein bL25 family. CTC subfamily.</text>
</comment>
<dbReference type="SUPFAM" id="SSF50715">
    <property type="entry name" value="Ribosomal protein L25-like"/>
    <property type="match status" value="1"/>
</dbReference>
<evidence type="ECO:0000256" key="5">
    <source>
        <dbReference type="HAMAP-Rule" id="MF_01334"/>
    </source>
</evidence>
<dbReference type="RefSeq" id="WP_369018305.1">
    <property type="nucleotide sequence ID" value="NZ_CP121689.1"/>
</dbReference>
<dbReference type="Pfam" id="PF14693">
    <property type="entry name" value="Ribosomal_TL5_C"/>
    <property type="match status" value="1"/>
</dbReference>
<feature type="compositionally biased region" description="Acidic residues" evidence="6">
    <location>
        <begin position="192"/>
        <end position="207"/>
    </location>
</feature>
<dbReference type="Pfam" id="PF01386">
    <property type="entry name" value="Ribosomal_L25p"/>
    <property type="match status" value="1"/>
</dbReference>
<evidence type="ECO:0000313" key="9">
    <source>
        <dbReference type="EMBL" id="WZL76147.1"/>
    </source>
</evidence>
<keyword evidence="2 5" id="KW-0694">RNA-binding</keyword>
<dbReference type="Proteomes" id="UP001461341">
    <property type="component" value="Chromosome"/>
</dbReference>
<evidence type="ECO:0000256" key="1">
    <source>
        <dbReference type="ARBA" id="ARBA00022730"/>
    </source>
</evidence>
<dbReference type="EMBL" id="CP121689">
    <property type="protein sequence ID" value="WZL76147.1"/>
    <property type="molecule type" value="Genomic_DNA"/>
</dbReference>
<dbReference type="GO" id="GO:0005840">
    <property type="term" value="C:ribosome"/>
    <property type="evidence" value="ECO:0007669"/>
    <property type="project" value="UniProtKB-KW"/>
</dbReference>
<keyword evidence="3 5" id="KW-0689">Ribosomal protein</keyword>
<dbReference type="InterPro" id="IPR029751">
    <property type="entry name" value="Ribosomal_L25_dom"/>
</dbReference>
<name>A0ABZ2YBE3_9BACT</name>
<evidence type="ECO:0000256" key="3">
    <source>
        <dbReference type="ARBA" id="ARBA00022980"/>
    </source>
</evidence>
<accession>A0ABZ2YBE3</accession>
<protein>
    <recommendedName>
        <fullName evidence="5">Large ribosomal subunit protein bL25</fullName>
    </recommendedName>
    <alternativeName>
        <fullName evidence="5">General stress protein CTC</fullName>
    </alternativeName>
</protein>
<dbReference type="InterPro" id="IPR020056">
    <property type="entry name" value="Rbsml_bL25/Gln-tRNA_synth_N"/>
</dbReference>
<feature type="region of interest" description="Disordered" evidence="6">
    <location>
        <begin position="192"/>
        <end position="219"/>
    </location>
</feature>
<dbReference type="Gene3D" id="2.170.120.20">
    <property type="entry name" value="Ribosomal protein L25, beta domain"/>
    <property type="match status" value="1"/>
</dbReference>
<evidence type="ECO:0000259" key="8">
    <source>
        <dbReference type="Pfam" id="PF14693"/>
    </source>
</evidence>
<dbReference type="Gene3D" id="2.40.240.10">
    <property type="entry name" value="Ribosomal Protein L25, Chain P"/>
    <property type="match status" value="1"/>
</dbReference>
<dbReference type="HAMAP" id="MF_01334">
    <property type="entry name" value="Ribosomal_bL25_CTC"/>
    <property type="match status" value="1"/>
</dbReference>
<dbReference type="InterPro" id="IPR001021">
    <property type="entry name" value="Ribosomal_bL25_long"/>
</dbReference>
<dbReference type="NCBIfam" id="NF004128">
    <property type="entry name" value="PRK05618.1-2"/>
    <property type="match status" value="1"/>
</dbReference>